<proteinExistence type="predicted"/>
<evidence type="ECO:0000256" key="1">
    <source>
        <dbReference type="SAM" id="MobiDB-lite"/>
    </source>
</evidence>
<evidence type="ECO:0000313" key="2">
    <source>
        <dbReference type="Proteomes" id="UP000887572"/>
    </source>
</evidence>
<feature type="region of interest" description="Disordered" evidence="1">
    <location>
        <begin position="1"/>
        <end position="36"/>
    </location>
</feature>
<dbReference type="WBParaSite" id="Gr19_v10_g12315.t1">
    <property type="protein sequence ID" value="Gr19_v10_g12315.t1"/>
    <property type="gene ID" value="Gr19_v10_g12315"/>
</dbReference>
<protein>
    <submittedName>
        <fullName evidence="3">Uncharacterized protein</fullName>
    </submittedName>
</protein>
<dbReference type="Proteomes" id="UP000887572">
    <property type="component" value="Unplaced"/>
</dbReference>
<accession>A0A914GZS3</accession>
<sequence>MRANRAKELAAIPRKQRQTRNKMRGLDGGGEPTTKRNIWHDEMDEYTLWGWHCAASKWDTSWLTEQVEEEAEEVVASMRSQLPPALLNSPAEEEE</sequence>
<evidence type="ECO:0000313" key="3">
    <source>
        <dbReference type="WBParaSite" id="Gr19_v10_g12315.t1"/>
    </source>
</evidence>
<keyword evidence="2" id="KW-1185">Reference proteome</keyword>
<feature type="compositionally biased region" description="Basic residues" evidence="1">
    <location>
        <begin position="14"/>
        <end position="23"/>
    </location>
</feature>
<dbReference type="AlphaFoldDB" id="A0A914GZS3"/>
<organism evidence="2 3">
    <name type="scientific">Globodera rostochiensis</name>
    <name type="common">Golden nematode worm</name>
    <name type="synonym">Heterodera rostochiensis</name>
    <dbReference type="NCBI Taxonomy" id="31243"/>
    <lineage>
        <taxon>Eukaryota</taxon>
        <taxon>Metazoa</taxon>
        <taxon>Ecdysozoa</taxon>
        <taxon>Nematoda</taxon>
        <taxon>Chromadorea</taxon>
        <taxon>Rhabditida</taxon>
        <taxon>Tylenchina</taxon>
        <taxon>Tylenchomorpha</taxon>
        <taxon>Tylenchoidea</taxon>
        <taxon>Heteroderidae</taxon>
        <taxon>Heteroderinae</taxon>
        <taxon>Globodera</taxon>
    </lineage>
</organism>
<reference evidence="3" key="1">
    <citation type="submission" date="2022-11" db="UniProtKB">
        <authorList>
            <consortium name="WormBaseParasite"/>
        </authorList>
    </citation>
    <scope>IDENTIFICATION</scope>
</reference>
<name>A0A914GZS3_GLORO</name>